<feature type="region of interest" description="Disordered" evidence="1">
    <location>
        <begin position="195"/>
        <end position="217"/>
    </location>
</feature>
<accession>A0A423WVG2</accession>
<evidence type="ECO:0000256" key="1">
    <source>
        <dbReference type="SAM" id="MobiDB-lite"/>
    </source>
</evidence>
<reference evidence="2 3" key="1">
    <citation type="submission" date="2015-09" db="EMBL/GenBank/DDBJ databases">
        <title>Host preference determinants of Valsa canker pathogens revealed by comparative genomics.</title>
        <authorList>
            <person name="Yin Z."/>
            <person name="Huang L."/>
        </authorList>
    </citation>
    <scope>NUCLEOTIDE SEQUENCE [LARGE SCALE GENOMIC DNA]</scope>
    <source>
        <strain evidence="2 3">03-1</strain>
    </source>
</reference>
<organism evidence="2 3">
    <name type="scientific">Cytospora schulzeri</name>
    <dbReference type="NCBI Taxonomy" id="448051"/>
    <lineage>
        <taxon>Eukaryota</taxon>
        <taxon>Fungi</taxon>
        <taxon>Dikarya</taxon>
        <taxon>Ascomycota</taxon>
        <taxon>Pezizomycotina</taxon>
        <taxon>Sordariomycetes</taxon>
        <taxon>Sordariomycetidae</taxon>
        <taxon>Diaporthales</taxon>
        <taxon>Cytosporaceae</taxon>
        <taxon>Cytospora</taxon>
    </lineage>
</organism>
<feature type="compositionally biased region" description="Acidic residues" evidence="1">
    <location>
        <begin position="567"/>
        <end position="579"/>
    </location>
</feature>
<protein>
    <submittedName>
        <fullName evidence="2">Uncharacterized protein</fullName>
    </submittedName>
</protein>
<gene>
    <name evidence="2" type="ORF">VMCG_03687</name>
</gene>
<feature type="region of interest" description="Disordered" evidence="1">
    <location>
        <begin position="1"/>
        <end position="37"/>
    </location>
</feature>
<feature type="region of interest" description="Disordered" evidence="1">
    <location>
        <begin position="387"/>
        <end position="454"/>
    </location>
</feature>
<feature type="region of interest" description="Disordered" evidence="1">
    <location>
        <begin position="565"/>
        <end position="601"/>
    </location>
</feature>
<dbReference type="Proteomes" id="UP000283895">
    <property type="component" value="Unassembled WGS sequence"/>
</dbReference>
<evidence type="ECO:0000313" key="3">
    <source>
        <dbReference type="Proteomes" id="UP000283895"/>
    </source>
</evidence>
<proteinExistence type="predicted"/>
<evidence type="ECO:0000313" key="2">
    <source>
        <dbReference type="EMBL" id="ROW07422.1"/>
    </source>
</evidence>
<dbReference type="EMBL" id="LKEA01000008">
    <property type="protein sequence ID" value="ROW07422.1"/>
    <property type="molecule type" value="Genomic_DNA"/>
</dbReference>
<dbReference type="OrthoDB" id="5407653at2759"/>
<sequence>MFGSLSHIIASAPSKRDKPPKDVPSPTPVNLPQCQPQLPELEPEEINSTAGEASPHLTAILQSLIRPADQVDLSHLQALGVHVNPDASLAELVPDSSCLPDFAKWDATVREDANDAHTNFQPELSNGKLAPGAVKYLSLRESLLIDNDKAFGAVRRITPKPGEKPVRLGYCHDFFRNLESLTGFWDDTSKKRPACHTGDMPATDADANGKSDDPADEEDYTWCRTNAGNAMPAQYRTQLLTSFLKLVTYDFCCSIMSRQEPRLYIKAAQPSANPSVPAPAHIHSYFSSGCNFIFRMATDRESAKAGIVEGPIAAVSPRHTTNFPPNGKEREALIDLCREIIAALITAQHRAREGRKEQRIGKDAWWATKRRWGGGSGGPIGKEAEALESRDATAVLSGDKDEPPVETRSSAVAEGLPPDKPALGGSPAASSKVRRPSSSRTTVQPPDPKRPRRGMAIYDAYRMVRPPAFNWDPKTKYTHIGRQHGVGYDDVFVISSLFHHVSILRVRVPDRLQQVLAGAPDQNGRDWGRLEVWRTKWYDFFVPEDRAEAMKVAWGVMAYAMRKVDDGSGEGEDMEVDHDESEKRGKSGKGGGKANGQVSRG</sequence>
<dbReference type="STRING" id="356882.A0A423WVG2"/>
<keyword evidence="3" id="KW-1185">Reference proteome</keyword>
<name>A0A423WVG2_9PEZI</name>
<comment type="caution">
    <text evidence="2">The sequence shown here is derived from an EMBL/GenBank/DDBJ whole genome shotgun (WGS) entry which is preliminary data.</text>
</comment>
<dbReference type="AlphaFoldDB" id="A0A423WVG2"/>